<feature type="compositionally biased region" description="Polar residues" evidence="3">
    <location>
        <begin position="30"/>
        <end position="44"/>
    </location>
</feature>
<feature type="transmembrane region" description="Helical" evidence="4">
    <location>
        <begin position="319"/>
        <end position="342"/>
    </location>
</feature>
<keyword evidence="4" id="KW-0472">Membrane</keyword>
<feature type="compositionally biased region" description="Low complexity" evidence="3">
    <location>
        <begin position="47"/>
        <end position="58"/>
    </location>
</feature>
<dbReference type="InterPro" id="IPR020846">
    <property type="entry name" value="MFS_dom"/>
</dbReference>
<organism evidence="6 7">
    <name type="scientific">Purpureocillium lilacinum</name>
    <name type="common">Paecilomyces lilacinus</name>
    <dbReference type="NCBI Taxonomy" id="33203"/>
    <lineage>
        <taxon>Eukaryota</taxon>
        <taxon>Fungi</taxon>
        <taxon>Dikarya</taxon>
        <taxon>Ascomycota</taxon>
        <taxon>Pezizomycotina</taxon>
        <taxon>Sordariomycetes</taxon>
        <taxon>Hypocreomycetidae</taxon>
        <taxon>Hypocreales</taxon>
        <taxon>Ophiocordycipitaceae</taxon>
        <taxon>Purpureocillium</taxon>
    </lineage>
</organism>
<feature type="transmembrane region" description="Helical" evidence="4">
    <location>
        <begin position="354"/>
        <end position="373"/>
    </location>
</feature>
<evidence type="ECO:0000256" key="3">
    <source>
        <dbReference type="SAM" id="MobiDB-lite"/>
    </source>
</evidence>
<dbReference type="PANTHER" id="PTHR11360">
    <property type="entry name" value="MONOCARBOXYLATE TRANSPORTER"/>
    <property type="match status" value="1"/>
</dbReference>
<dbReference type="PROSITE" id="PS50850">
    <property type="entry name" value="MFS"/>
    <property type="match status" value="1"/>
</dbReference>
<reference evidence="6 7" key="1">
    <citation type="journal article" date="2016" name="Front. Microbiol.">
        <title>Genome and transcriptome sequences reveal the specific parasitism of the nematophagous Purpureocillium lilacinum 36-1.</title>
        <authorList>
            <person name="Xie J."/>
            <person name="Li S."/>
            <person name="Mo C."/>
            <person name="Xiao X."/>
            <person name="Peng D."/>
            <person name="Wang G."/>
            <person name="Xiao Y."/>
        </authorList>
    </citation>
    <scope>NUCLEOTIDE SEQUENCE [LARGE SCALE GENOMIC DNA]</scope>
    <source>
        <strain evidence="6 7">36-1</strain>
    </source>
</reference>
<name>A0A2U3E8H0_PURLI</name>
<feature type="region of interest" description="Disordered" evidence="3">
    <location>
        <begin position="23"/>
        <end position="58"/>
    </location>
</feature>
<feature type="transmembrane region" description="Helical" evidence="4">
    <location>
        <begin position="452"/>
        <end position="472"/>
    </location>
</feature>
<evidence type="ECO:0000313" key="6">
    <source>
        <dbReference type="EMBL" id="PWI70802.1"/>
    </source>
</evidence>
<comment type="similarity">
    <text evidence="2">Belongs to the major facilitator superfamily. Monocarboxylate porter (TC 2.A.1.13) family.</text>
</comment>
<feature type="transmembrane region" description="Helical" evidence="4">
    <location>
        <begin position="379"/>
        <end position="398"/>
    </location>
</feature>
<dbReference type="InterPro" id="IPR036259">
    <property type="entry name" value="MFS_trans_sf"/>
</dbReference>
<evidence type="ECO:0000256" key="2">
    <source>
        <dbReference type="ARBA" id="ARBA00006727"/>
    </source>
</evidence>
<dbReference type="SUPFAM" id="SSF103473">
    <property type="entry name" value="MFS general substrate transporter"/>
    <property type="match status" value="1"/>
</dbReference>
<dbReference type="Pfam" id="PF07690">
    <property type="entry name" value="MFS_1"/>
    <property type="match status" value="1"/>
</dbReference>
<evidence type="ECO:0000313" key="7">
    <source>
        <dbReference type="Proteomes" id="UP000245956"/>
    </source>
</evidence>
<feature type="transmembrane region" description="Helical" evidence="4">
    <location>
        <begin position="410"/>
        <end position="432"/>
    </location>
</feature>
<feature type="transmembrane region" description="Helical" evidence="4">
    <location>
        <begin position="206"/>
        <end position="230"/>
    </location>
</feature>
<protein>
    <submittedName>
        <fullName evidence="6">Major facilitator superfamily transporter</fullName>
    </submittedName>
</protein>
<dbReference type="Gene3D" id="1.20.1250.20">
    <property type="entry name" value="MFS general substrate transporter like domains"/>
    <property type="match status" value="2"/>
</dbReference>
<dbReference type="InterPro" id="IPR011701">
    <property type="entry name" value="MFS"/>
</dbReference>
<dbReference type="GO" id="GO:0016020">
    <property type="term" value="C:membrane"/>
    <property type="evidence" value="ECO:0007669"/>
    <property type="project" value="UniProtKB-SubCell"/>
</dbReference>
<dbReference type="InterPro" id="IPR050327">
    <property type="entry name" value="Proton-linked_MCT"/>
</dbReference>
<dbReference type="AlphaFoldDB" id="A0A2U3E8H0"/>
<feature type="transmembrane region" description="Helical" evidence="4">
    <location>
        <begin position="289"/>
        <end position="313"/>
    </location>
</feature>
<sequence>MATATVTVPAAVAAVTTSTAIELGPRGGTINDSENGSNALQQRTARPPSSSSDTTTPVDPILEASRLADSTVPDGGFAAWSVIAACAVVSFWFTGVSYSWGVMQSALVASGLASASTLSWVGSVPPTLIAACAVPNARLVRAVGLRAVALAGILIIVAAEVASGFCAASVPGLFVAAGGMLGLGMSLCFTTCAVTPAQYFHRRRGLANGVVFAGGGLGGAAVTVLQGVLIQRFGVAWTYRIVGLAALVTGLPAALVIKERHVATAGASPPPAAASAGKIEWRLFRDARFLLIFLAGAVATFPLLVPAFFLPLYAHSLGLSASAGAGLLAGFNFSSALGRVLCGLMSDRLGPLNTLLATLVASGAGMLVLWPASTTLGPLALFAVLNGASNGGFFATMPTVVGNVFGSARVAVALGMVVTGWGPGYLMGAPIAGYLLDAYGGQDNGLQAYRPAMFYAGSLALGAAVLVVVMRLRMNPSLKARV</sequence>
<evidence type="ECO:0000256" key="4">
    <source>
        <dbReference type="SAM" id="Phobius"/>
    </source>
</evidence>
<feature type="transmembrane region" description="Helical" evidence="4">
    <location>
        <begin position="77"/>
        <end position="100"/>
    </location>
</feature>
<dbReference type="GO" id="GO:0022857">
    <property type="term" value="F:transmembrane transporter activity"/>
    <property type="evidence" value="ECO:0007669"/>
    <property type="project" value="InterPro"/>
</dbReference>
<evidence type="ECO:0000256" key="1">
    <source>
        <dbReference type="ARBA" id="ARBA00004141"/>
    </source>
</evidence>
<feature type="transmembrane region" description="Helical" evidence="4">
    <location>
        <begin position="236"/>
        <end position="257"/>
    </location>
</feature>
<dbReference type="Proteomes" id="UP000245956">
    <property type="component" value="Unassembled WGS sequence"/>
</dbReference>
<dbReference type="EMBL" id="LCWV01000008">
    <property type="protein sequence ID" value="PWI70802.1"/>
    <property type="molecule type" value="Genomic_DNA"/>
</dbReference>
<proteinExistence type="inferred from homology"/>
<comment type="caution">
    <text evidence="6">The sequence shown here is derived from an EMBL/GenBank/DDBJ whole genome shotgun (WGS) entry which is preliminary data.</text>
</comment>
<feature type="transmembrane region" description="Helical" evidence="4">
    <location>
        <begin position="173"/>
        <end position="194"/>
    </location>
</feature>
<evidence type="ECO:0000259" key="5">
    <source>
        <dbReference type="PROSITE" id="PS50850"/>
    </source>
</evidence>
<gene>
    <name evidence="6" type="ORF">PCL_12170</name>
</gene>
<dbReference type="PANTHER" id="PTHR11360:SF305">
    <property type="entry name" value="MAJOR FACILITATOR SUPERFAMILY (MFS) PROFILE DOMAIN-CONTAINING PROTEIN"/>
    <property type="match status" value="1"/>
</dbReference>
<keyword evidence="4" id="KW-0812">Transmembrane</keyword>
<feature type="domain" description="Major facilitator superfamily (MFS) profile" evidence="5">
    <location>
        <begin position="288"/>
        <end position="482"/>
    </location>
</feature>
<keyword evidence="4" id="KW-1133">Transmembrane helix</keyword>
<comment type="subcellular location">
    <subcellularLocation>
        <location evidence="1">Membrane</location>
        <topology evidence="1">Multi-pass membrane protein</topology>
    </subcellularLocation>
</comment>
<accession>A0A2U3E8H0</accession>
<feature type="transmembrane region" description="Helical" evidence="4">
    <location>
        <begin position="147"/>
        <end position="167"/>
    </location>
</feature>